<proteinExistence type="predicted"/>
<dbReference type="InterPro" id="IPR008775">
    <property type="entry name" value="Phytyl_CoA_dOase-like"/>
</dbReference>
<name>A0AA35RB12_GEOBA</name>
<dbReference type="SUPFAM" id="SSF51197">
    <property type="entry name" value="Clavaminate synthase-like"/>
    <property type="match status" value="1"/>
</dbReference>
<sequence>MLEDRDGKSFDGKTRQQVNDWFLGRPCAELLIDNERIERSIEQLLGPGYTFKQGNDGNFYVGDTGWHPDLGWDPHIPEGESDPNRNIAQWRHHYRPSIKVAFYLDSVGKDTGCLRVIPGAHRNPYHDQLWSLHLNVPSAVSEDDSYKFENVRPKLLEMWEQATGDKEGAERFLSDPDINHFGIAPCDIPSFPIESEPGDVVFFSHQLWHASFGGRVGRRMFTLNFRSALASDDG</sequence>
<reference evidence="1" key="1">
    <citation type="submission" date="2023-03" db="EMBL/GenBank/DDBJ databases">
        <authorList>
            <person name="Steffen K."/>
            <person name="Cardenas P."/>
        </authorList>
    </citation>
    <scope>NUCLEOTIDE SEQUENCE</scope>
</reference>
<evidence type="ECO:0008006" key="3">
    <source>
        <dbReference type="Google" id="ProtNLM"/>
    </source>
</evidence>
<dbReference type="EMBL" id="CASHTH010000780">
    <property type="protein sequence ID" value="CAI8007473.1"/>
    <property type="molecule type" value="Genomic_DNA"/>
</dbReference>
<organism evidence="1 2">
    <name type="scientific">Geodia barretti</name>
    <name type="common">Barrett's horny sponge</name>
    <dbReference type="NCBI Taxonomy" id="519541"/>
    <lineage>
        <taxon>Eukaryota</taxon>
        <taxon>Metazoa</taxon>
        <taxon>Porifera</taxon>
        <taxon>Demospongiae</taxon>
        <taxon>Heteroscleromorpha</taxon>
        <taxon>Tetractinellida</taxon>
        <taxon>Astrophorina</taxon>
        <taxon>Geodiidae</taxon>
        <taxon>Geodia</taxon>
    </lineage>
</organism>
<keyword evidence="2" id="KW-1185">Reference proteome</keyword>
<dbReference type="AlphaFoldDB" id="A0AA35RB12"/>
<dbReference type="Gene3D" id="2.60.120.620">
    <property type="entry name" value="q2cbj1_9rhob like domain"/>
    <property type="match status" value="1"/>
</dbReference>
<evidence type="ECO:0000313" key="1">
    <source>
        <dbReference type="EMBL" id="CAI8007473.1"/>
    </source>
</evidence>
<comment type="caution">
    <text evidence="1">The sequence shown here is derived from an EMBL/GenBank/DDBJ whole genome shotgun (WGS) entry which is preliminary data.</text>
</comment>
<dbReference type="Pfam" id="PF05721">
    <property type="entry name" value="PhyH"/>
    <property type="match status" value="1"/>
</dbReference>
<protein>
    <recommendedName>
        <fullName evidence="3">Phytanoyl-CoA dioxygenase family protein</fullName>
    </recommendedName>
</protein>
<evidence type="ECO:0000313" key="2">
    <source>
        <dbReference type="Proteomes" id="UP001174909"/>
    </source>
</evidence>
<gene>
    <name evidence="1" type="ORF">GBAR_LOCUS5222</name>
</gene>
<accession>A0AA35RB12</accession>
<dbReference type="Proteomes" id="UP001174909">
    <property type="component" value="Unassembled WGS sequence"/>
</dbReference>